<dbReference type="SUPFAM" id="SSF54060">
    <property type="entry name" value="His-Me finger endonucleases"/>
    <property type="match status" value="1"/>
</dbReference>
<dbReference type="GO" id="GO:0004519">
    <property type="term" value="F:endonuclease activity"/>
    <property type="evidence" value="ECO:0007669"/>
    <property type="project" value="UniProtKB-KW"/>
</dbReference>
<keyword evidence="2" id="KW-0540">Nuclease</keyword>
<protein>
    <submittedName>
        <fullName evidence="5">Endonuclease</fullName>
    </submittedName>
</protein>
<evidence type="ECO:0000256" key="4">
    <source>
        <dbReference type="SAM" id="SignalP"/>
    </source>
</evidence>
<feature type="chain" id="PRO_5047125628" evidence="4">
    <location>
        <begin position="33"/>
        <end position="261"/>
    </location>
</feature>
<comment type="similarity">
    <text evidence="1">Belongs to the EndA/NucM nuclease family.</text>
</comment>
<comment type="caution">
    <text evidence="5">The sequence shown here is derived from an EMBL/GenBank/DDBJ whole genome shotgun (WGS) entry which is preliminary data.</text>
</comment>
<evidence type="ECO:0000313" key="6">
    <source>
        <dbReference type="Proteomes" id="UP001161423"/>
    </source>
</evidence>
<dbReference type="EMBL" id="BSND01000004">
    <property type="protein sequence ID" value="GLP99108.1"/>
    <property type="molecule type" value="Genomic_DNA"/>
</dbReference>
<dbReference type="InterPro" id="IPR007346">
    <property type="entry name" value="Endonuclease-I"/>
</dbReference>
<keyword evidence="3" id="KW-0378">Hydrolase</keyword>
<organism evidence="5 6">
    <name type="scientific">Methylophaga thalassica</name>
    <dbReference type="NCBI Taxonomy" id="40223"/>
    <lineage>
        <taxon>Bacteria</taxon>
        <taxon>Pseudomonadati</taxon>
        <taxon>Pseudomonadota</taxon>
        <taxon>Gammaproteobacteria</taxon>
        <taxon>Thiotrichales</taxon>
        <taxon>Piscirickettsiaceae</taxon>
        <taxon>Methylophaga</taxon>
    </lineage>
</organism>
<keyword evidence="4" id="KW-0732">Signal</keyword>
<reference evidence="5" key="2">
    <citation type="submission" date="2023-01" db="EMBL/GenBank/DDBJ databases">
        <title>Draft genome sequence of Methylophaga thalassica strain NBRC 102424.</title>
        <authorList>
            <person name="Sun Q."/>
            <person name="Mori K."/>
        </authorList>
    </citation>
    <scope>NUCLEOTIDE SEQUENCE</scope>
    <source>
        <strain evidence="5">NBRC 102424</strain>
    </source>
</reference>
<evidence type="ECO:0000256" key="3">
    <source>
        <dbReference type="ARBA" id="ARBA00022801"/>
    </source>
</evidence>
<dbReference type="InterPro" id="IPR044925">
    <property type="entry name" value="His-Me_finger_sf"/>
</dbReference>
<name>A0ABQ5TV88_9GAMM</name>
<dbReference type="PANTHER" id="PTHR33607">
    <property type="entry name" value="ENDONUCLEASE-1"/>
    <property type="match status" value="1"/>
</dbReference>
<evidence type="ECO:0000313" key="5">
    <source>
        <dbReference type="EMBL" id="GLP99108.1"/>
    </source>
</evidence>
<dbReference type="Proteomes" id="UP001161423">
    <property type="component" value="Unassembled WGS sequence"/>
</dbReference>
<reference evidence="5" key="1">
    <citation type="journal article" date="2014" name="Int. J. Syst. Evol. Microbiol.">
        <title>Complete genome of a new Firmicutes species belonging to the dominant human colonic microbiota ('Ruminococcus bicirculans') reveals two chromosomes and a selective capacity to utilize plant glucans.</title>
        <authorList>
            <consortium name="NISC Comparative Sequencing Program"/>
            <person name="Wegmann U."/>
            <person name="Louis P."/>
            <person name="Goesmann A."/>
            <person name="Henrissat B."/>
            <person name="Duncan S.H."/>
            <person name="Flint H.J."/>
        </authorList>
    </citation>
    <scope>NUCLEOTIDE SEQUENCE</scope>
    <source>
        <strain evidence="5">NBRC 102424</strain>
    </source>
</reference>
<keyword evidence="5" id="KW-0255">Endonuclease</keyword>
<dbReference type="Pfam" id="PF04231">
    <property type="entry name" value="Endonuclease_1"/>
    <property type="match status" value="1"/>
</dbReference>
<gene>
    <name evidence="5" type="primary">endA</name>
    <name evidence="5" type="ORF">GCM10007891_09620</name>
</gene>
<proteinExistence type="inferred from homology"/>
<accession>A0ABQ5TV88</accession>
<dbReference type="PANTHER" id="PTHR33607:SF2">
    <property type="entry name" value="ENDONUCLEASE-1"/>
    <property type="match status" value="1"/>
</dbReference>
<keyword evidence="6" id="KW-1185">Reference proteome</keyword>
<evidence type="ECO:0000256" key="2">
    <source>
        <dbReference type="ARBA" id="ARBA00022722"/>
    </source>
</evidence>
<feature type="signal peptide" evidence="4">
    <location>
        <begin position="1"/>
        <end position="32"/>
    </location>
</feature>
<sequence>MFQTQKSRYTPTTLLETIIVILLVTASTATSAEPTDSFNKAKKLLENKVYYDHRVTLYCGAAFDEKKNVTLPKGFVTSKHKKRAKRIEWEHVVPAENFGRTFKEWREGHPLCVDSKGKSFKGRNCASKVNKEYRYMQSDLYNLYPAIGAVNASRSNYNFTMLPQAKPSFGSCAMKIENRKAEPPEAARGVIARTYLYMEQRYKRYKMSKQQRKLMEVWNKQYPVTEWECKRAERIRSIQGNMNSIVNSQCQDIVSEFNFLR</sequence>
<dbReference type="RefSeq" id="WP_284722623.1">
    <property type="nucleotide sequence ID" value="NZ_BSND01000004.1"/>
</dbReference>
<evidence type="ECO:0000256" key="1">
    <source>
        <dbReference type="ARBA" id="ARBA00006429"/>
    </source>
</evidence>